<keyword evidence="2" id="KW-0732">Signal</keyword>
<dbReference type="InterPro" id="IPR023997">
    <property type="entry name" value="TonB-dep_OMP_SusC/RagA_CS"/>
</dbReference>
<dbReference type="EMBL" id="JAULBC010000004">
    <property type="protein sequence ID" value="MEX6688605.1"/>
    <property type="molecule type" value="Genomic_DNA"/>
</dbReference>
<name>A0ABV3ZGJ9_9BACT</name>
<dbReference type="PROSITE" id="PS00018">
    <property type="entry name" value="EF_HAND_1"/>
    <property type="match status" value="1"/>
</dbReference>
<dbReference type="InterPro" id="IPR023996">
    <property type="entry name" value="TonB-dep_OMP_SusC/RagA"/>
</dbReference>
<dbReference type="InterPro" id="IPR008969">
    <property type="entry name" value="CarboxyPept-like_regulatory"/>
</dbReference>
<feature type="signal peptide" evidence="2">
    <location>
        <begin position="1"/>
        <end position="34"/>
    </location>
</feature>
<dbReference type="Gene3D" id="2.60.40.1120">
    <property type="entry name" value="Carboxypeptidase-like, regulatory domain"/>
    <property type="match status" value="1"/>
</dbReference>
<comment type="subcellular location">
    <subcellularLocation>
        <location evidence="1">Cell outer membrane</location>
        <topology evidence="1">Multi-pass membrane protein</topology>
    </subcellularLocation>
</comment>
<dbReference type="Pfam" id="PF13715">
    <property type="entry name" value="CarbopepD_reg_2"/>
    <property type="match status" value="1"/>
</dbReference>
<dbReference type="NCBIfam" id="TIGR04056">
    <property type="entry name" value="OMP_RagA_SusC"/>
    <property type="match status" value="1"/>
</dbReference>
<feature type="chain" id="PRO_5045454372" evidence="2">
    <location>
        <begin position="35"/>
        <end position="1129"/>
    </location>
</feature>
<keyword evidence="1" id="KW-1134">Transmembrane beta strand</keyword>
<sequence>MKRTLAVKVCATRLTMLKLACLLTGMLLFFAAKAGENQILSKTNVTIAIKSGSLNAAIKHLQQNTKIVFAYDSPLLSNFSVSDQRFVNERLDKVLNQLLEHTPLTFEEVNGIIVISRKDELKTASTFNAARKADIIVSGIVVDENNKPIEGVTVEAEGKLAITATDTSGKFKIIVPSQETVIVFSLIGYATEKVRVGNQTMLNIKMRPGIDKELEDVAVVAFGKQRKISLVGAQSTLKPAELNQPAANISTMLAGRIAGIVGVQRSGEPGKSAADIWIRGISTFGQGNSASPLILIDGVERDLNNVDPEDIESFTILKDASGTAVYGVRGANGVVVIKTKSGKVGKPQVYFDYNEGVNTFTKKPAMMDGVSYMHLANEALTTRNQNPLYSQEYIDKTVSALDPLVYPNVDWMDAILNKTGHVRKANINVSGGVENTQFYVSLSYYNEGSFLKTDELEKYNSSLKYNRYNFTSNLNVKITRTTKLDVGVQGYFSNGNYPAIATHDIFQGAMTTTPVIYPIMYPGGFVPGISPNGGSRNPYADLAKRGYRNEYENKIYSNVRLTQDLGFITKGLNITAMMAFDSKNNQTVTRSKENKTYTVSKSDPYNPGGTLKLLSVYTPKQTYLGYDRGNSGERLLYSEAAVNYDRSFNRHRVSGLALFYASDKTNAFGDYMTSIPEKYVGLAGRATYSFDDRYFAEFNIGYNGSELFSPNNRYGIFPAVGVGWVISNESFFDPVKNVVNFLKLRYSNGNSGLGTVSDANLRFLYLDKLNDNDAGYKYGAFNNVSGISITRYGTNVQWAISNKQDLGFEFRTLNNQLSLIVDVFKEHRKGIFLQRQSNVAFMGLKEQQYGNLGVVDNKGIDATLEYNTTIGKVNLGLRGNFTYNKDKLIENDMPPQDYPWMEKRGHNILARFGYIADGLFKDQKDIDNNPVPGGDKSKILPGDIRYKDLNSDGKIDYQDVAYIGRGDVPTTIYGFGFNVGYKAFNVAVLFQGIANADRHIGGSAISPFKDELCNVFEIAKDRWTPDNPNPHPFYPRLAYGGSDNTNNYQTSSWWVKDVSFMRLKSAMISYNLPAALLKRVGVKNSAIYLQGINLLTFSKFKLWDPELNSDNGTHYPNVRVISLGVNLKF</sequence>
<dbReference type="RefSeq" id="WP_369330014.1">
    <property type="nucleotide sequence ID" value="NZ_JAULBC010000004.1"/>
</dbReference>
<dbReference type="Pfam" id="PF07715">
    <property type="entry name" value="Plug"/>
    <property type="match status" value="1"/>
</dbReference>
<reference evidence="4 5" key="1">
    <citation type="submission" date="2023-07" db="EMBL/GenBank/DDBJ databases">
        <authorList>
            <person name="Lian W.-H."/>
        </authorList>
    </citation>
    <scope>NUCLEOTIDE SEQUENCE [LARGE SCALE GENOMIC DNA]</scope>
    <source>
        <strain evidence="4 5">SYSU DXS3180</strain>
    </source>
</reference>
<evidence type="ECO:0000313" key="5">
    <source>
        <dbReference type="Proteomes" id="UP001560573"/>
    </source>
</evidence>
<dbReference type="InterPro" id="IPR018247">
    <property type="entry name" value="EF_Hand_1_Ca_BS"/>
</dbReference>
<keyword evidence="1" id="KW-0472">Membrane</keyword>
<keyword evidence="1" id="KW-0998">Cell outer membrane</keyword>
<comment type="similarity">
    <text evidence="1">Belongs to the TonB-dependent receptor family.</text>
</comment>
<dbReference type="Gene3D" id="2.170.130.10">
    <property type="entry name" value="TonB-dependent receptor, plug domain"/>
    <property type="match status" value="1"/>
</dbReference>
<keyword evidence="4" id="KW-0675">Receptor</keyword>
<accession>A0ABV3ZGJ9</accession>
<protein>
    <submittedName>
        <fullName evidence="4">TonB-dependent receptor</fullName>
    </submittedName>
</protein>
<organism evidence="4 5">
    <name type="scientific">Danxiaibacter flavus</name>
    <dbReference type="NCBI Taxonomy" id="3049108"/>
    <lineage>
        <taxon>Bacteria</taxon>
        <taxon>Pseudomonadati</taxon>
        <taxon>Bacteroidota</taxon>
        <taxon>Chitinophagia</taxon>
        <taxon>Chitinophagales</taxon>
        <taxon>Chitinophagaceae</taxon>
        <taxon>Danxiaibacter</taxon>
    </lineage>
</organism>
<evidence type="ECO:0000256" key="1">
    <source>
        <dbReference type="PROSITE-ProRule" id="PRU01360"/>
    </source>
</evidence>
<gene>
    <name evidence="4" type="ORF">QTN47_13915</name>
</gene>
<keyword evidence="5" id="KW-1185">Reference proteome</keyword>
<dbReference type="InterPro" id="IPR012910">
    <property type="entry name" value="Plug_dom"/>
</dbReference>
<evidence type="ECO:0000313" key="4">
    <source>
        <dbReference type="EMBL" id="MEX6688605.1"/>
    </source>
</evidence>
<evidence type="ECO:0000259" key="3">
    <source>
        <dbReference type="Pfam" id="PF07715"/>
    </source>
</evidence>
<dbReference type="PROSITE" id="PS52016">
    <property type="entry name" value="TONB_DEPENDENT_REC_3"/>
    <property type="match status" value="1"/>
</dbReference>
<evidence type="ECO:0000256" key="2">
    <source>
        <dbReference type="SAM" id="SignalP"/>
    </source>
</evidence>
<keyword evidence="1" id="KW-0812">Transmembrane</keyword>
<dbReference type="InterPro" id="IPR039426">
    <property type="entry name" value="TonB-dep_rcpt-like"/>
</dbReference>
<keyword evidence="1" id="KW-0813">Transport</keyword>
<feature type="domain" description="TonB-dependent receptor plug" evidence="3">
    <location>
        <begin position="232"/>
        <end position="334"/>
    </location>
</feature>
<proteinExistence type="inferred from homology"/>
<dbReference type="Gene3D" id="3.55.50.30">
    <property type="match status" value="1"/>
</dbReference>
<comment type="caution">
    <text evidence="4">The sequence shown here is derived from an EMBL/GenBank/DDBJ whole genome shotgun (WGS) entry which is preliminary data.</text>
</comment>
<dbReference type="InterPro" id="IPR037066">
    <property type="entry name" value="Plug_dom_sf"/>
</dbReference>
<dbReference type="SUPFAM" id="SSF49464">
    <property type="entry name" value="Carboxypeptidase regulatory domain-like"/>
    <property type="match status" value="1"/>
</dbReference>
<dbReference type="Proteomes" id="UP001560573">
    <property type="component" value="Unassembled WGS sequence"/>
</dbReference>
<dbReference type="SUPFAM" id="SSF56935">
    <property type="entry name" value="Porins"/>
    <property type="match status" value="1"/>
</dbReference>
<dbReference type="NCBIfam" id="TIGR04057">
    <property type="entry name" value="SusC_RagA_signa"/>
    <property type="match status" value="1"/>
</dbReference>